<reference evidence="10" key="1">
    <citation type="submission" date="2016-05" db="EMBL/GenBank/DDBJ databases">
        <title>Comparative genomics of biotechnologically important yeasts.</title>
        <authorList>
            <consortium name="DOE Joint Genome Institute"/>
            <person name="Riley R."/>
            <person name="Haridas S."/>
            <person name="Wolfe K.H."/>
            <person name="Lopes M.R."/>
            <person name="Hittinger C.T."/>
            <person name="Goker M."/>
            <person name="Salamov A."/>
            <person name="Wisecaver J."/>
            <person name="Long T.M."/>
            <person name="Aerts A.L."/>
            <person name="Barry K."/>
            <person name="Choi C."/>
            <person name="Clum A."/>
            <person name="Coughlan A.Y."/>
            <person name="Deshpande S."/>
            <person name="Douglass A.P."/>
            <person name="Hanson S.J."/>
            <person name="Klenk H.-P."/>
            <person name="Labutti K."/>
            <person name="Lapidus A."/>
            <person name="Lindquist E."/>
            <person name="Lipzen A."/>
            <person name="Meier-Kolthoff J.P."/>
            <person name="Ohm R.A."/>
            <person name="Otillar R.P."/>
            <person name="Pangilinan J."/>
            <person name="Peng Y."/>
            <person name="Rokas A."/>
            <person name="Rosa C.A."/>
            <person name="Scheuner C."/>
            <person name="Sibirny A.A."/>
            <person name="Slot J.C."/>
            <person name="Stielow J.B."/>
            <person name="Sun H."/>
            <person name="Kurtzman C.P."/>
            <person name="Blackwell M."/>
            <person name="Grigoriev I.V."/>
            <person name="Jeffries T.W."/>
        </authorList>
    </citation>
    <scope>NUCLEOTIDE SEQUENCE [LARGE SCALE GENOMIC DNA]</scope>
    <source>
        <strain evidence="10">NRRL Y-2460</strain>
    </source>
</reference>
<dbReference type="GO" id="GO:0006624">
    <property type="term" value="P:vacuolar protein processing"/>
    <property type="evidence" value="ECO:0007669"/>
    <property type="project" value="EnsemblFungi"/>
</dbReference>
<evidence type="ECO:0000313" key="10">
    <source>
        <dbReference type="Proteomes" id="UP000094236"/>
    </source>
</evidence>
<evidence type="ECO:0000256" key="6">
    <source>
        <dbReference type="ARBA" id="ARBA00023136"/>
    </source>
</evidence>
<dbReference type="STRING" id="669874.A0A1E4TZ35"/>
<evidence type="ECO:0000256" key="3">
    <source>
        <dbReference type="ARBA" id="ARBA00022692"/>
    </source>
</evidence>
<keyword evidence="10" id="KW-1185">Reference proteome</keyword>
<keyword evidence="4" id="KW-0256">Endoplasmic reticulum</keyword>
<dbReference type="EMBL" id="KV454012">
    <property type="protein sequence ID" value="ODV96994.1"/>
    <property type="molecule type" value="Genomic_DNA"/>
</dbReference>
<sequence length="176" mass="19636">MAGSSQKKQAVSNIQSLKEIHTLSLVINLVTLIVLFSFNRPSSKKIFIIFTIPLLICEYIIEKTGRPKYDSSGKLVSSGEDLKQSGLTEYMFDIIYFTLICDILMIVFGSNKVWYLYLAIPGFASYKLFGLIKAGRALLGGGSSKTENSTEEQTPAKSKRQAKLEARGNRQRVQAR</sequence>
<dbReference type="GO" id="GO:0005789">
    <property type="term" value="C:endoplasmic reticulum membrane"/>
    <property type="evidence" value="ECO:0007669"/>
    <property type="project" value="UniProtKB-SubCell"/>
</dbReference>
<keyword evidence="5 8" id="KW-1133">Transmembrane helix</keyword>
<evidence type="ECO:0000256" key="2">
    <source>
        <dbReference type="ARBA" id="ARBA00009950"/>
    </source>
</evidence>
<keyword evidence="6 8" id="KW-0472">Membrane</keyword>
<accession>A0A1E4TZ35</accession>
<evidence type="ECO:0000313" key="9">
    <source>
        <dbReference type="EMBL" id="ODV96994.1"/>
    </source>
</evidence>
<evidence type="ECO:0008006" key="11">
    <source>
        <dbReference type="Google" id="ProtNLM"/>
    </source>
</evidence>
<dbReference type="Proteomes" id="UP000094236">
    <property type="component" value="Unassembled WGS sequence"/>
</dbReference>
<dbReference type="Pfam" id="PF05620">
    <property type="entry name" value="TMEM208_SND2"/>
    <property type="match status" value="1"/>
</dbReference>
<protein>
    <recommendedName>
        <fullName evidence="11">DUF788-domain-containing protein</fullName>
    </recommendedName>
</protein>
<evidence type="ECO:0000256" key="4">
    <source>
        <dbReference type="ARBA" id="ARBA00022824"/>
    </source>
</evidence>
<organism evidence="9 10">
    <name type="scientific">Pachysolen tannophilus NRRL Y-2460</name>
    <dbReference type="NCBI Taxonomy" id="669874"/>
    <lineage>
        <taxon>Eukaryota</taxon>
        <taxon>Fungi</taxon>
        <taxon>Dikarya</taxon>
        <taxon>Ascomycota</taxon>
        <taxon>Saccharomycotina</taxon>
        <taxon>Pichiomycetes</taxon>
        <taxon>Pachysolenaceae</taxon>
        <taxon>Pachysolen</taxon>
    </lineage>
</organism>
<dbReference type="GO" id="GO:0005773">
    <property type="term" value="C:vacuole"/>
    <property type="evidence" value="ECO:0007669"/>
    <property type="project" value="GOC"/>
</dbReference>
<feature type="transmembrane region" description="Helical" evidence="8">
    <location>
        <begin position="20"/>
        <end position="38"/>
    </location>
</feature>
<feature type="region of interest" description="Disordered" evidence="7">
    <location>
        <begin position="140"/>
        <end position="176"/>
    </location>
</feature>
<feature type="transmembrane region" description="Helical" evidence="8">
    <location>
        <begin position="44"/>
        <end position="61"/>
    </location>
</feature>
<gene>
    <name evidence="9" type="ORF">PACTADRAFT_48776</name>
</gene>
<evidence type="ECO:0000256" key="8">
    <source>
        <dbReference type="SAM" id="Phobius"/>
    </source>
</evidence>
<evidence type="ECO:0000256" key="1">
    <source>
        <dbReference type="ARBA" id="ARBA00004477"/>
    </source>
</evidence>
<dbReference type="PANTHER" id="PTHR13505">
    <property type="entry name" value="TRANSMEMBRANE PROTEIN 208"/>
    <property type="match status" value="1"/>
</dbReference>
<evidence type="ECO:0000256" key="5">
    <source>
        <dbReference type="ARBA" id="ARBA00022989"/>
    </source>
</evidence>
<feature type="compositionally biased region" description="Polar residues" evidence="7">
    <location>
        <begin position="144"/>
        <end position="156"/>
    </location>
</feature>
<name>A0A1E4TZ35_PACTA</name>
<keyword evidence="3 8" id="KW-0812">Transmembrane</keyword>
<comment type="similarity">
    <text evidence="2">Belongs to the TMEM208 family.</text>
</comment>
<dbReference type="PANTHER" id="PTHR13505:SF7">
    <property type="entry name" value="TRANSMEMBRANE PROTEIN 208"/>
    <property type="match status" value="1"/>
</dbReference>
<feature type="transmembrane region" description="Helical" evidence="8">
    <location>
        <begin position="90"/>
        <end position="108"/>
    </location>
</feature>
<comment type="subcellular location">
    <subcellularLocation>
        <location evidence="1">Endoplasmic reticulum membrane</location>
        <topology evidence="1">Multi-pass membrane protein</topology>
    </subcellularLocation>
</comment>
<proteinExistence type="inferred from homology"/>
<evidence type="ECO:0000256" key="7">
    <source>
        <dbReference type="SAM" id="MobiDB-lite"/>
    </source>
</evidence>
<dbReference type="AlphaFoldDB" id="A0A1E4TZ35"/>
<dbReference type="OrthoDB" id="10012212at2759"/>
<dbReference type="InterPro" id="IPR008506">
    <property type="entry name" value="SND2/TMEM208"/>
</dbReference>